<feature type="disulfide bond" evidence="4">
    <location>
        <begin position="476"/>
        <end position="503"/>
    </location>
</feature>
<evidence type="ECO:0000256" key="5">
    <source>
        <dbReference type="SAM" id="Phobius"/>
    </source>
</evidence>
<sequence length="652" mass="69939">MERNHKKAIKRNKAFNLYMMLSIILIGIGCIVCVAFLPYATIEFKGYFNLYLDIDENKVFTTAMRIVAVTSTFIVLFVYPSLLAAFCSSAYYQCSDIFTDFMEVDIVLSKLRNRMDLVRVLQRQMILYRLARSLGDSLSGTVFILLCSQMMNMFINLASFTLLEPEKISVSMVSEITTQNLLAIFIVLMIVLCASRIRSKVQDIRDRYQHVHDVLVSSDKPDWEMVNLVKNMRTAEFHSMSACGIMELKPSLILSIFGGSPEVTGVCPTLVPSPGGRLVGSCVAASEGDTCQMVCLSGYRPSDTRVLVCQSNGQWSSTLPRCIASQSGCPSVQVPSGSTSGSCNPGIPGQSCTITCQAGYTLVGNPTIFCQTDGQWSSGIPSCNVRSCPSLLAPSNGGTSGQCNPGSVGQSCSFLCNGGYTLVGQSTLVCGSDGRWSGNAPVCRANGCPALVPPPNGGVSGTCVSAIPGQSCSFSCQAGYNLNGQATLYCQPGGTWSSAAPTCVAAQPTTCSSLVAPDHGYNRGTCQPGRVGETCVFSCDNNYVLRGQRTLTCQSGGRWSDYTPICERSGEQEGGSCSALDPPPNGHFVECDNRPGGRCIVACEQGYLRSGSRVRTCLTSGFWSGFAPTCTRQVGYTRTTYKVVPLWSLVFG</sequence>
<dbReference type="SUPFAM" id="SSF57535">
    <property type="entry name" value="Complement control module/SCR domain"/>
    <property type="match status" value="6"/>
</dbReference>
<dbReference type="EMBL" id="JAFNEN010000278">
    <property type="protein sequence ID" value="KAG8187123.1"/>
    <property type="molecule type" value="Genomic_DNA"/>
</dbReference>
<dbReference type="PANTHER" id="PTHR45656">
    <property type="entry name" value="PROTEIN CBR-CLEC-78"/>
    <property type="match status" value="1"/>
</dbReference>
<comment type="caution">
    <text evidence="7">The sequence shown here is derived from an EMBL/GenBank/DDBJ whole genome shotgun (WGS) entry which is preliminary data.</text>
</comment>
<feature type="transmembrane region" description="Helical" evidence="5">
    <location>
        <begin position="21"/>
        <end position="42"/>
    </location>
</feature>
<keyword evidence="3 4" id="KW-1015">Disulfide bond</keyword>
<evidence type="ECO:0000256" key="3">
    <source>
        <dbReference type="ARBA" id="ARBA00023157"/>
    </source>
</evidence>
<organism evidence="7 8">
    <name type="scientific">Oedothorax gibbosus</name>
    <dbReference type="NCBI Taxonomy" id="931172"/>
    <lineage>
        <taxon>Eukaryota</taxon>
        <taxon>Metazoa</taxon>
        <taxon>Ecdysozoa</taxon>
        <taxon>Arthropoda</taxon>
        <taxon>Chelicerata</taxon>
        <taxon>Arachnida</taxon>
        <taxon>Araneae</taxon>
        <taxon>Araneomorphae</taxon>
        <taxon>Entelegynae</taxon>
        <taxon>Araneoidea</taxon>
        <taxon>Linyphiidae</taxon>
        <taxon>Erigoninae</taxon>
        <taxon>Oedothorax</taxon>
    </lineage>
</organism>
<feature type="disulfide bond" evidence="4">
    <location>
        <begin position="356"/>
        <end position="383"/>
    </location>
</feature>
<dbReference type="PANTHER" id="PTHR45656:SF4">
    <property type="entry name" value="PROTEIN CBR-CLEC-78"/>
    <property type="match status" value="1"/>
</dbReference>
<dbReference type="Proteomes" id="UP000827092">
    <property type="component" value="Unassembled WGS sequence"/>
</dbReference>
<keyword evidence="1" id="KW-0732">Signal</keyword>
<keyword evidence="5" id="KW-0812">Transmembrane</keyword>
<feature type="transmembrane region" description="Helical" evidence="5">
    <location>
        <begin position="62"/>
        <end position="86"/>
    </location>
</feature>
<feature type="domain" description="Sushi" evidence="6">
    <location>
        <begin position="327"/>
        <end position="385"/>
    </location>
</feature>
<keyword evidence="8" id="KW-1185">Reference proteome</keyword>
<feature type="domain" description="Sushi" evidence="6">
    <location>
        <begin position="509"/>
        <end position="568"/>
    </location>
</feature>
<keyword evidence="5" id="KW-1133">Transmembrane helix</keyword>
<feature type="transmembrane region" description="Helical" evidence="5">
    <location>
        <begin position="138"/>
        <end position="160"/>
    </location>
</feature>
<feature type="domain" description="Sushi" evidence="6">
    <location>
        <begin position="446"/>
        <end position="505"/>
    </location>
</feature>
<evidence type="ECO:0000313" key="8">
    <source>
        <dbReference type="Proteomes" id="UP000827092"/>
    </source>
</evidence>
<dbReference type="CDD" id="cd00033">
    <property type="entry name" value="CCP"/>
    <property type="match status" value="6"/>
</dbReference>
<keyword evidence="4" id="KW-0768">Sushi</keyword>
<feature type="domain" description="Sushi" evidence="6">
    <location>
        <begin position="265"/>
        <end position="324"/>
    </location>
</feature>
<evidence type="ECO:0000313" key="7">
    <source>
        <dbReference type="EMBL" id="KAG8187123.1"/>
    </source>
</evidence>
<feature type="disulfide bond" evidence="4">
    <location>
        <begin position="295"/>
        <end position="322"/>
    </location>
</feature>
<comment type="caution">
    <text evidence="4">Lacks conserved residue(s) required for the propagation of feature annotation.</text>
</comment>
<feature type="domain" description="Sushi" evidence="6">
    <location>
        <begin position="575"/>
        <end position="632"/>
    </location>
</feature>
<dbReference type="PROSITE" id="PS51257">
    <property type="entry name" value="PROKAR_LIPOPROTEIN"/>
    <property type="match status" value="1"/>
</dbReference>
<keyword evidence="5" id="KW-0472">Membrane</keyword>
<gene>
    <name evidence="7" type="ORF">JTE90_004869</name>
</gene>
<dbReference type="AlphaFoldDB" id="A0AAV6UTR2"/>
<accession>A0AAV6UTR2</accession>
<dbReference type="InterPro" id="IPR000436">
    <property type="entry name" value="Sushi_SCR_CCP_dom"/>
</dbReference>
<dbReference type="InterPro" id="IPR035976">
    <property type="entry name" value="Sushi/SCR/CCP_sf"/>
</dbReference>
<dbReference type="Gene3D" id="2.10.70.10">
    <property type="entry name" value="Complement Module, domain 1"/>
    <property type="match status" value="6"/>
</dbReference>
<dbReference type="PROSITE" id="PS50923">
    <property type="entry name" value="SUSHI"/>
    <property type="match status" value="6"/>
</dbReference>
<keyword evidence="2" id="KW-0677">Repeat</keyword>
<feature type="domain" description="Sushi" evidence="6">
    <location>
        <begin position="386"/>
        <end position="445"/>
    </location>
</feature>
<evidence type="ECO:0000259" key="6">
    <source>
        <dbReference type="PROSITE" id="PS50923"/>
    </source>
</evidence>
<feature type="transmembrane region" description="Helical" evidence="5">
    <location>
        <begin position="180"/>
        <end position="197"/>
    </location>
</feature>
<evidence type="ECO:0000256" key="2">
    <source>
        <dbReference type="ARBA" id="ARBA00022737"/>
    </source>
</evidence>
<protein>
    <recommendedName>
        <fullName evidence="6">Sushi domain-containing protein</fullName>
    </recommendedName>
</protein>
<feature type="disulfide bond" evidence="4">
    <location>
        <begin position="539"/>
        <end position="566"/>
    </location>
</feature>
<dbReference type="SMART" id="SM00032">
    <property type="entry name" value="CCP"/>
    <property type="match status" value="6"/>
</dbReference>
<evidence type="ECO:0000256" key="1">
    <source>
        <dbReference type="ARBA" id="ARBA00022729"/>
    </source>
</evidence>
<evidence type="ECO:0000256" key="4">
    <source>
        <dbReference type="PROSITE-ProRule" id="PRU00302"/>
    </source>
</evidence>
<feature type="disulfide bond" evidence="4">
    <location>
        <begin position="416"/>
        <end position="443"/>
    </location>
</feature>
<dbReference type="InterPro" id="IPR051277">
    <property type="entry name" value="SEZ6_CSMD_C4BPB_Regulators"/>
</dbReference>
<dbReference type="Pfam" id="PF00084">
    <property type="entry name" value="Sushi"/>
    <property type="match status" value="6"/>
</dbReference>
<feature type="disulfide bond" evidence="4">
    <location>
        <begin position="603"/>
        <end position="630"/>
    </location>
</feature>
<name>A0AAV6UTR2_9ARAC</name>
<reference evidence="7 8" key="1">
    <citation type="journal article" date="2022" name="Nat. Ecol. Evol.">
        <title>A masculinizing supergene underlies an exaggerated male reproductive morph in a spider.</title>
        <authorList>
            <person name="Hendrickx F."/>
            <person name="De Corte Z."/>
            <person name="Sonet G."/>
            <person name="Van Belleghem S.M."/>
            <person name="Kostlbacher S."/>
            <person name="Vangestel C."/>
        </authorList>
    </citation>
    <scope>NUCLEOTIDE SEQUENCE [LARGE SCALE GENOMIC DNA]</scope>
    <source>
        <strain evidence="7">W744_W776</strain>
    </source>
</reference>
<proteinExistence type="predicted"/>